<feature type="transmembrane region" description="Helical" evidence="5">
    <location>
        <begin position="92"/>
        <end position="116"/>
    </location>
</feature>
<dbReference type="AlphaFoldDB" id="A0A6J7DWV7"/>
<evidence type="ECO:0000256" key="5">
    <source>
        <dbReference type="SAM" id="Phobius"/>
    </source>
</evidence>
<evidence type="ECO:0000313" key="6">
    <source>
        <dbReference type="EMBL" id="CAB4871933.1"/>
    </source>
</evidence>
<evidence type="ECO:0000256" key="2">
    <source>
        <dbReference type="ARBA" id="ARBA00022692"/>
    </source>
</evidence>
<comment type="subcellular location">
    <subcellularLocation>
        <location evidence="1">Membrane</location>
        <topology evidence="1">Multi-pass membrane protein</topology>
    </subcellularLocation>
</comment>
<keyword evidence="3 5" id="KW-1133">Transmembrane helix</keyword>
<gene>
    <name evidence="6" type="ORF">UFOPK3461_00378</name>
</gene>
<dbReference type="EMBL" id="CAFBLW010000019">
    <property type="protein sequence ID" value="CAB4871933.1"/>
    <property type="molecule type" value="Genomic_DNA"/>
</dbReference>
<feature type="transmembrane region" description="Helical" evidence="5">
    <location>
        <begin position="6"/>
        <end position="23"/>
    </location>
</feature>
<evidence type="ECO:0000256" key="1">
    <source>
        <dbReference type="ARBA" id="ARBA00004141"/>
    </source>
</evidence>
<keyword evidence="4 5" id="KW-0472">Membrane</keyword>
<feature type="transmembrane region" description="Helical" evidence="5">
    <location>
        <begin position="30"/>
        <end position="47"/>
    </location>
</feature>
<accession>A0A6J7DWV7</accession>
<keyword evidence="2 5" id="KW-0812">Transmembrane</keyword>
<organism evidence="6">
    <name type="scientific">freshwater metagenome</name>
    <dbReference type="NCBI Taxonomy" id="449393"/>
    <lineage>
        <taxon>unclassified sequences</taxon>
        <taxon>metagenomes</taxon>
        <taxon>ecological metagenomes</taxon>
    </lineage>
</organism>
<sequence length="164" mass="17741">MLVDFVIAIAIIASAYFGFRNGFMKTLFSTIGYIAGGLLGLYLSLNYTHAWSLDFKRVALVIAAIALGGYIGSFSGRAVARGFRATLIRGPLGFLDNLLGAVVEIARAVVLIYLLASVLLWSPWQSAKTAVAESTIYPKIGAKLPGVITQVQEQIKNEFLNLRL</sequence>
<dbReference type="GO" id="GO:0009403">
    <property type="term" value="P:toxin biosynthetic process"/>
    <property type="evidence" value="ECO:0007669"/>
    <property type="project" value="InterPro"/>
</dbReference>
<reference evidence="6" key="1">
    <citation type="submission" date="2020-05" db="EMBL/GenBank/DDBJ databases">
        <authorList>
            <person name="Chiriac C."/>
            <person name="Salcher M."/>
            <person name="Ghai R."/>
            <person name="Kavagutti S V."/>
        </authorList>
    </citation>
    <scope>NUCLEOTIDE SEQUENCE</scope>
</reference>
<dbReference type="Pfam" id="PF02674">
    <property type="entry name" value="Colicin_V"/>
    <property type="match status" value="1"/>
</dbReference>
<name>A0A6J7DWV7_9ZZZZ</name>
<dbReference type="GO" id="GO:0016020">
    <property type="term" value="C:membrane"/>
    <property type="evidence" value="ECO:0007669"/>
    <property type="project" value="UniProtKB-SubCell"/>
</dbReference>
<proteinExistence type="predicted"/>
<evidence type="ECO:0000256" key="3">
    <source>
        <dbReference type="ARBA" id="ARBA00022989"/>
    </source>
</evidence>
<dbReference type="InterPro" id="IPR003825">
    <property type="entry name" value="Colicin-V_CvpA"/>
</dbReference>
<feature type="transmembrane region" description="Helical" evidence="5">
    <location>
        <begin position="59"/>
        <end position="80"/>
    </location>
</feature>
<protein>
    <submittedName>
        <fullName evidence="6">Unannotated protein</fullName>
    </submittedName>
</protein>
<evidence type="ECO:0000256" key="4">
    <source>
        <dbReference type="ARBA" id="ARBA00023136"/>
    </source>
</evidence>